<evidence type="ECO:0000313" key="3">
    <source>
        <dbReference type="Proteomes" id="UP001320715"/>
    </source>
</evidence>
<protein>
    <submittedName>
        <fullName evidence="2">S58 family peptidase</fullName>
    </submittedName>
</protein>
<dbReference type="SUPFAM" id="SSF56266">
    <property type="entry name" value="DmpA/ArgJ-like"/>
    <property type="match status" value="1"/>
</dbReference>
<gene>
    <name evidence="2" type="ORF">GTW23_03695</name>
</gene>
<dbReference type="Gene3D" id="3.60.70.12">
    <property type="entry name" value="L-amino peptidase D-ALA esterase/amidase"/>
    <property type="match status" value="1"/>
</dbReference>
<dbReference type="InterPro" id="IPR005321">
    <property type="entry name" value="Peptidase_S58_DmpA"/>
</dbReference>
<proteinExistence type="inferred from homology"/>
<dbReference type="EMBL" id="JAAAML010000001">
    <property type="protein sequence ID" value="MCO6407267.1"/>
    <property type="molecule type" value="Genomic_DNA"/>
</dbReference>
<keyword evidence="3" id="KW-1185">Reference proteome</keyword>
<dbReference type="Pfam" id="PF03576">
    <property type="entry name" value="Peptidase_S58"/>
    <property type="match status" value="1"/>
</dbReference>
<dbReference type="Proteomes" id="UP001320715">
    <property type="component" value="Unassembled WGS sequence"/>
</dbReference>
<organism evidence="2 3">
    <name type="scientific">Hoeflea alexandrii</name>
    <dbReference type="NCBI Taxonomy" id="288436"/>
    <lineage>
        <taxon>Bacteria</taxon>
        <taxon>Pseudomonadati</taxon>
        <taxon>Pseudomonadota</taxon>
        <taxon>Alphaproteobacteria</taxon>
        <taxon>Hyphomicrobiales</taxon>
        <taxon>Rhizobiaceae</taxon>
        <taxon>Hoeflea</taxon>
    </lineage>
</organism>
<evidence type="ECO:0000256" key="1">
    <source>
        <dbReference type="ARBA" id="ARBA00007068"/>
    </source>
</evidence>
<sequence length="368" mass="38847">MKPEWNTTPSGKLRGRGLGLPFEGISGPFNAITDVPGVSVGYSTIIEGNGVLKQGAGPIRTGVTAIVPRPLEQIHQPLFAGFFSLNGNGELSGTHYIEETGKMALPVTITNTHSCGIARDATIRWAVEYLAERYHDDFALPVAAETYDGFLNDINGFHVEARHVIESIDTARGGAIEEGSVGGGTGMKCFGFKAGSGTSSRLVGYGGEKFAVGVFVQANFGTRRHLTILGKNIGADPDLPQMLTNTKDTELSSIIAIIATDAPFLPHQLKRLARRASFGIGRTGGIATHGSGDLFLAFSTAASDLGGGAMRTVRFVPDEDIDPFFEAVVQATEEAILNSMVANEDMTGRDGNFVPALPHEAVKSALGL</sequence>
<dbReference type="InterPro" id="IPR016117">
    <property type="entry name" value="ArgJ-like_dom_sf"/>
</dbReference>
<dbReference type="RefSeq" id="WP_252914665.1">
    <property type="nucleotide sequence ID" value="NZ_CP159480.1"/>
</dbReference>
<reference evidence="2 3" key="1">
    <citation type="submission" date="2020-01" db="EMBL/GenBank/DDBJ databases">
        <title>Genomes of bacteria type strains.</title>
        <authorList>
            <person name="Chen J."/>
            <person name="Zhu S."/>
            <person name="Yang J."/>
        </authorList>
    </citation>
    <scope>NUCLEOTIDE SEQUENCE [LARGE SCALE GENOMIC DNA]</scope>
    <source>
        <strain evidence="2 3">DSM 16655</strain>
    </source>
</reference>
<dbReference type="CDD" id="cd02253">
    <property type="entry name" value="DmpA"/>
    <property type="match status" value="1"/>
</dbReference>
<accession>A0ABT1CM20</accession>
<evidence type="ECO:0000313" key="2">
    <source>
        <dbReference type="EMBL" id="MCO6407267.1"/>
    </source>
</evidence>
<dbReference type="PANTHER" id="PTHR36512">
    <property type="entry name" value="D-AMINOPEPTIDASE"/>
    <property type="match status" value="1"/>
</dbReference>
<name>A0ABT1CM20_9HYPH</name>
<comment type="similarity">
    <text evidence="1">Belongs to the peptidase S58 family.</text>
</comment>
<comment type="caution">
    <text evidence="2">The sequence shown here is derived from an EMBL/GenBank/DDBJ whole genome shotgun (WGS) entry which is preliminary data.</text>
</comment>
<dbReference type="PANTHER" id="PTHR36512:SF3">
    <property type="entry name" value="BLR5678 PROTEIN"/>
    <property type="match status" value="1"/>
</dbReference>